<evidence type="ECO:0000313" key="5">
    <source>
        <dbReference type="EMBL" id="CAB5075777.1"/>
    </source>
</evidence>
<dbReference type="Gene3D" id="2.70.98.10">
    <property type="match status" value="1"/>
</dbReference>
<sequence>MLSIKHLSSDTQLLFQAPWAPRSAPWAQTFGDSGLDWIYGYNGGWQILAPNISSSDEDVTQKKIFGESALLPWELRELSVSSLTATVNLVSAPLTIERKITIQSERLIINERITNTSPIEQEFRWMHHPAFGAPFVEPGVRVLSGARKVIFDPDREPFSANHEICDLIDMRSFEADLDLSIIPTDSRDIFATLADFEHGYFALINERIDLGVIVEWDKEIYPYAWFWQDLQKNPDFPWFGRAYVTAIEPSCAIPGRGKCGDYQRNEAIVLQPFNSSSTEISLTIFQNVSENTRVEEILGRTINQPKEKS</sequence>
<dbReference type="EMBL" id="CAFARE010000004">
    <property type="protein sequence ID" value="CAB4838144.1"/>
    <property type="molecule type" value="Genomic_DNA"/>
</dbReference>
<reference evidence="3" key="1">
    <citation type="submission" date="2020-05" db="EMBL/GenBank/DDBJ databases">
        <authorList>
            <person name="Chiriac C."/>
            <person name="Salcher M."/>
            <person name="Ghai R."/>
            <person name="Kavagutti S V."/>
        </authorList>
    </citation>
    <scope>NUCLEOTIDE SEQUENCE</scope>
</reference>
<evidence type="ECO:0000313" key="3">
    <source>
        <dbReference type="EMBL" id="CAB4838144.1"/>
    </source>
</evidence>
<dbReference type="InterPro" id="IPR014718">
    <property type="entry name" value="GH-type_carb-bd"/>
</dbReference>
<dbReference type="EMBL" id="CAEZYI010000094">
    <property type="protein sequence ID" value="CAB4727692.1"/>
    <property type="molecule type" value="Genomic_DNA"/>
</dbReference>
<organism evidence="3">
    <name type="scientific">freshwater metagenome</name>
    <dbReference type="NCBI Taxonomy" id="449393"/>
    <lineage>
        <taxon>unclassified sequences</taxon>
        <taxon>metagenomes</taxon>
        <taxon>ecological metagenomes</taxon>
    </lineage>
</organism>
<evidence type="ECO:0000313" key="4">
    <source>
        <dbReference type="EMBL" id="CAB5043455.1"/>
    </source>
</evidence>
<evidence type="ECO:0000313" key="2">
    <source>
        <dbReference type="EMBL" id="CAB4781745.1"/>
    </source>
</evidence>
<dbReference type="EMBL" id="CAFAAA010000023">
    <property type="protein sequence ID" value="CAB4781745.1"/>
    <property type="molecule type" value="Genomic_DNA"/>
</dbReference>
<dbReference type="GO" id="GO:0030246">
    <property type="term" value="F:carbohydrate binding"/>
    <property type="evidence" value="ECO:0007669"/>
    <property type="project" value="InterPro"/>
</dbReference>
<evidence type="ECO:0000313" key="1">
    <source>
        <dbReference type="EMBL" id="CAB4727692.1"/>
    </source>
</evidence>
<accession>A0A6J7AYK4</accession>
<dbReference type="AlphaFoldDB" id="A0A6J7AYK4"/>
<proteinExistence type="predicted"/>
<protein>
    <submittedName>
        <fullName evidence="3">Unannotated protein</fullName>
    </submittedName>
</protein>
<dbReference type="EMBL" id="CAFBQC010000063">
    <property type="protein sequence ID" value="CAB5043455.1"/>
    <property type="molecule type" value="Genomic_DNA"/>
</dbReference>
<gene>
    <name evidence="1" type="ORF">UFOPK2662_01162</name>
    <name evidence="2" type="ORF">UFOPK2942_00798</name>
    <name evidence="3" type="ORF">UFOPK3232_00266</name>
    <name evidence="4" type="ORF">UFOPK4242_01078</name>
    <name evidence="5" type="ORF">UFOPK4382_00888</name>
</gene>
<dbReference type="InterPro" id="IPR027839">
    <property type="entry name" value="DUF4432"/>
</dbReference>
<dbReference type="EMBL" id="CAFBRA010000055">
    <property type="protein sequence ID" value="CAB5075777.1"/>
    <property type="molecule type" value="Genomic_DNA"/>
</dbReference>
<name>A0A6J7AYK4_9ZZZZ</name>
<dbReference type="Pfam" id="PF14486">
    <property type="entry name" value="DUF4432"/>
    <property type="match status" value="1"/>
</dbReference>